<keyword evidence="1" id="KW-0732">Signal</keyword>
<evidence type="ECO:0000313" key="3">
    <source>
        <dbReference type="Proteomes" id="UP000002608"/>
    </source>
</evidence>
<evidence type="ECO:0000313" key="2">
    <source>
        <dbReference type="EMBL" id="ABV85571.1"/>
    </source>
</evidence>
<protein>
    <submittedName>
        <fullName evidence="2">Uncharacterized protein</fullName>
    </submittedName>
</protein>
<feature type="signal peptide" evidence="1">
    <location>
        <begin position="1"/>
        <end position="29"/>
    </location>
</feature>
<evidence type="ECO:0000256" key="1">
    <source>
        <dbReference type="SAM" id="SignalP"/>
    </source>
</evidence>
<dbReference type="KEGG" id="spl:Spea_0243"/>
<reference evidence="2 3" key="1">
    <citation type="submission" date="2007-10" db="EMBL/GenBank/DDBJ databases">
        <title>Complete sequence of Shewanella pealeana ATCC 700345.</title>
        <authorList>
            <consortium name="US DOE Joint Genome Institute"/>
            <person name="Copeland A."/>
            <person name="Lucas S."/>
            <person name="Lapidus A."/>
            <person name="Barry K."/>
            <person name="Glavina del Rio T."/>
            <person name="Dalin E."/>
            <person name="Tice H."/>
            <person name="Pitluck S."/>
            <person name="Chertkov O."/>
            <person name="Brettin T."/>
            <person name="Bruce D."/>
            <person name="Detter J.C."/>
            <person name="Han C."/>
            <person name="Schmutz J."/>
            <person name="Larimer F."/>
            <person name="Land M."/>
            <person name="Hauser L."/>
            <person name="Kyrpides N."/>
            <person name="Kim E."/>
            <person name="Zhao J.-S.Z."/>
            <person name="Manno D."/>
            <person name="Hawari J."/>
            <person name="Richardson P."/>
        </authorList>
    </citation>
    <scope>NUCLEOTIDE SEQUENCE [LARGE SCALE GENOMIC DNA]</scope>
    <source>
        <strain evidence="3">ATCC 700345 / ANG-SQ1</strain>
    </source>
</reference>
<organism evidence="2 3">
    <name type="scientific">Shewanella pealeana (strain ATCC 700345 / ANG-SQ1)</name>
    <dbReference type="NCBI Taxonomy" id="398579"/>
    <lineage>
        <taxon>Bacteria</taxon>
        <taxon>Pseudomonadati</taxon>
        <taxon>Pseudomonadota</taxon>
        <taxon>Gammaproteobacteria</taxon>
        <taxon>Alteromonadales</taxon>
        <taxon>Shewanellaceae</taxon>
        <taxon>Shewanella</taxon>
    </lineage>
</organism>
<feature type="chain" id="PRO_5002723169" evidence="1">
    <location>
        <begin position="30"/>
        <end position="113"/>
    </location>
</feature>
<gene>
    <name evidence="2" type="ordered locus">Spea_0243</name>
</gene>
<keyword evidence="3" id="KW-1185">Reference proteome</keyword>
<dbReference type="EMBL" id="CP000851">
    <property type="protein sequence ID" value="ABV85571.1"/>
    <property type="molecule type" value="Genomic_DNA"/>
</dbReference>
<sequence length="113" mass="11944">MMKGLIQNTAMLKSAVILALASSAIGTLALSSTAVETASNNACACDSTSNQYNPSLPASHPSNRCASQSDDLSWKSWLTGKSQTNQLHFIDLFELLYGHESAPISKSSPLNGK</sequence>
<dbReference type="STRING" id="398579.Spea_0243"/>
<name>A8GZ34_SHEPA</name>
<dbReference type="Proteomes" id="UP000002608">
    <property type="component" value="Chromosome"/>
</dbReference>
<dbReference type="HOGENOM" id="CLU_162053_0_0_6"/>
<accession>A8GZ34</accession>
<proteinExistence type="predicted"/>
<dbReference type="eggNOG" id="ENOG5033BGP">
    <property type="taxonomic scope" value="Bacteria"/>
</dbReference>
<dbReference type="AlphaFoldDB" id="A8GZ34"/>